<reference evidence="2" key="1">
    <citation type="journal article" date="2019" name="Int. J. Syst. Evol. Microbiol.">
        <title>The Global Catalogue of Microorganisms (GCM) 10K type strain sequencing project: providing services to taxonomists for standard genome sequencing and annotation.</title>
        <authorList>
            <consortium name="The Broad Institute Genomics Platform"/>
            <consortium name="The Broad Institute Genome Sequencing Center for Infectious Disease"/>
            <person name="Wu L."/>
            <person name="Ma J."/>
        </authorList>
    </citation>
    <scope>NUCLEOTIDE SEQUENCE [LARGE SCALE GENOMIC DNA]</scope>
    <source>
        <strain evidence="2">CCUG 57263</strain>
    </source>
</reference>
<keyword evidence="2" id="KW-1185">Reference proteome</keyword>
<dbReference type="Proteomes" id="UP001597120">
    <property type="component" value="Unassembled WGS sequence"/>
</dbReference>
<protein>
    <recommendedName>
        <fullName evidence="3">Spore coat protein</fullName>
    </recommendedName>
</protein>
<evidence type="ECO:0000313" key="1">
    <source>
        <dbReference type="EMBL" id="MFD0869784.1"/>
    </source>
</evidence>
<dbReference type="EMBL" id="JBHTIU010000036">
    <property type="protein sequence ID" value="MFD0869784.1"/>
    <property type="molecule type" value="Genomic_DNA"/>
</dbReference>
<organism evidence="1 2">
    <name type="scientific">Paenibacillus residui</name>
    <dbReference type="NCBI Taxonomy" id="629724"/>
    <lineage>
        <taxon>Bacteria</taxon>
        <taxon>Bacillati</taxon>
        <taxon>Bacillota</taxon>
        <taxon>Bacilli</taxon>
        <taxon>Bacillales</taxon>
        <taxon>Paenibacillaceae</taxon>
        <taxon>Paenibacillus</taxon>
    </lineage>
</organism>
<name>A0ABW3DB75_9BACL</name>
<dbReference type="Gene3D" id="6.10.140.1960">
    <property type="match status" value="1"/>
</dbReference>
<dbReference type="RefSeq" id="WP_144933608.1">
    <property type="nucleotide sequence ID" value="NZ_JBHTIU010000036.1"/>
</dbReference>
<sequence length="72" mass="8391">MPTGNEQMTSDRNLISEKELLYLKDFMSWELLAMKKCNETANACTDPQLKQLIKQVGEKHKQHYQSILAHLQ</sequence>
<evidence type="ECO:0000313" key="2">
    <source>
        <dbReference type="Proteomes" id="UP001597120"/>
    </source>
</evidence>
<comment type="caution">
    <text evidence="1">The sequence shown here is derived from an EMBL/GenBank/DDBJ whole genome shotgun (WGS) entry which is preliminary data.</text>
</comment>
<evidence type="ECO:0008006" key="3">
    <source>
        <dbReference type="Google" id="ProtNLM"/>
    </source>
</evidence>
<proteinExistence type="predicted"/>
<gene>
    <name evidence="1" type="ORF">ACFQ03_11525</name>
</gene>
<accession>A0ABW3DB75</accession>